<feature type="compositionally biased region" description="Acidic residues" evidence="1">
    <location>
        <begin position="2570"/>
        <end position="2587"/>
    </location>
</feature>
<dbReference type="GeneID" id="112042715"/>
<dbReference type="GO" id="GO:0000175">
    <property type="term" value="F:3'-5'-RNA exonuclease activity"/>
    <property type="evidence" value="ECO:0007669"/>
    <property type="project" value="TreeGrafter"/>
</dbReference>
<dbReference type="GO" id="GO:0000932">
    <property type="term" value="C:P-body"/>
    <property type="evidence" value="ECO:0007669"/>
    <property type="project" value="TreeGrafter"/>
</dbReference>
<dbReference type="RefSeq" id="XP_023933502.1">
    <property type="nucleotide sequence ID" value="XM_024077734.1"/>
</dbReference>
<dbReference type="GO" id="GO:0003723">
    <property type="term" value="F:RNA binding"/>
    <property type="evidence" value="ECO:0007669"/>
    <property type="project" value="InterPro"/>
</dbReference>
<dbReference type="OrthoDB" id="6105569at2759"/>
<evidence type="ECO:0000313" key="4">
    <source>
        <dbReference type="RefSeq" id="XP_023933502.1"/>
    </source>
</evidence>
<dbReference type="InterPro" id="IPR056787">
    <property type="entry name" value="OB_HELZ2"/>
</dbReference>
<organism evidence="3 4">
    <name type="scientific">Lingula anatina</name>
    <name type="common">Brachiopod</name>
    <name type="synonym">Lingula unguis</name>
    <dbReference type="NCBI Taxonomy" id="7574"/>
    <lineage>
        <taxon>Eukaryota</taxon>
        <taxon>Metazoa</taxon>
        <taxon>Spiralia</taxon>
        <taxon>Lophotrochozoa</taxon>
        <taxon>Brachiopoda</taxon>
        <taxon>Linguliformea</taxon>
        <taxon>Lingulata</taxon>
        <taxon>Lingulida</taxon>
        <taxon>Linguloidea</taxon>
        <taxon>Lingulidae</taxon>
        <taxon>Lingula</taxon>
    </lineage>
</organism>
<dbReference type="InterPro" id="IPR001900">
    <property type="entry name" value="RNase_II/R"/>
</dbReference>
<dbReference type="GO" id="GO:0006402">
    <property type="term" value="P:mRNA catabolic process"/>
    <property type="evidence" value="ECO:0007669"/>
    <property type="project" value="TreeGrafter"/>
</dbReference>
<dbReference type="InterPro" id="IPR041677">
    <property type="entry name" value="DNA2/NAM7_AAA_11"/>
</dbReference>
<dbReference type="STRING" id="7574.A0A2R2MTZ3"/>
<dbReference type="InterPro" id="IPR012340">
    <property type="entry name" value="NA-bd_OB-fold"/>
</dbReference>
<feature type="compositionally biased region" description="Basic and acidic residues" evidence="1">
    <location>
        <begin position="421"/>
        <end position="434"/>
    </location>
</feature>
<feature type="region of interest" description="Disordered" evidence="1">
    <location>
        <begin position="421"/>
        <end position="442"/>
    </location>
</feature>
<dbReference type="Proteomes" id="UP000085678">
    <property type="component" value="Unplaced"/>
</dbReference>
<feature type="region of interest" description="Disordered" evidence="1">
    <location>
        <begin position="2568"/>
        <end position="2587"/>
    </location>
</feature>
<feature type="domain" description="RNB" evidence="2">
    <location>
        <begin position="366"/>
        <end position="696"/>
    </location>
</feature>
<evidence type="ECO:0000259" key="2">
    <source>
        <dbReference type="SMART" id="SM00955"/>
    </source>
</evidence>
<keyword evidence="3" id="KW-1185">Reference proteome</keyword>
<reference evidence="4" key="1">
    <citation type="submission" date="2025-08" db="UniProtKB">
        <authorList>
            <consortium name="RefSeq"/>
        </authorList>
    </citation>
    <scope>IDENTIFICATION</scope>
    <source>
        <tissue evidence="4">Gonads</tissue>
    </source>
</reference>
<dbReference type="InterPro" id="IPR027417">
    <property type="entry name" value="P-loop_NTPase"/>
</dbReference>
<dbReference type="Pfam" id="PF25049">
    <property type="entry name" value="OB_HELZ2"/>
    <property type="match status" value="2"/>
</dbReference>
<dbReference type="InParanoid" id="A0A2R2MTZ3"/>
<dbReference type="PANTHER" id="PTHR23355">
    <property type="entry name" value="RIBONUCLEASE"/>
    <property type="match status" value="1"/>
</dbReference>
<feature type="compositionally biased region" description="Basic and acidic residues" evidence="1">
    <location>
        <begin position="963"/>
        <end position="976"/>
    </location>
</feature>
<dbReference type="CDD" id="cd18808">
    <property type="entry name" value="SF1_C_Upf1"/>
    <property type="match status" value="2"/>
</dbReference>
<evidence type="ECO:0000313" key="3">
    <source>
        <dbReference type="Proteomes" id="UP000085678"/>
    </source>
</evidence>
<feature type="region of interest" description="Disordered" evidence="1">
    <location>
        <begin position="963"/>
        <end position="984"/>
    </location>
</feature>
<protein>
    <submittedName>
        <fullName evidence="4">Helicase with zinc finger domain 2-like</fullName>
    </submittedName>
</protein>
<dbReference type="SUPFAM" id="SSF52540">
    <property type="entry name" value="P-loop containing nucleoside triphosphate hydrolases"/>
    <property type="match status" value="2"/>
</dbReference>
<dbReference type="InterPro" id="IPR050180">
    <property type="entry name" value="RNR_Ribonuclease"/>
</dbReference>
<feature type="compositionally biased region" description="Basic and acidic residues" evidence="1">
    <location>
        <begin position="72"/>
        <end position="83"/>
    </location>
</feature>
<feature type="region of interest" description="Disordered" evidence="1">
    <location>
        <begin position="72"/>
        <end position="92"/>
    </location>
</feature>
<proteinExistence type="predicted"/>
<dbReference type="Gene3D" id="3.40.50.300">
    <property type="entry name" value="P-loop containing nucleotide triphosphate hydrolases"/>
    <property type="match status" value="3"/>
</dbReference>
<accession>A0A2R2MTZ3</accession>
<gene>
    <name evidence="4" type="primary">LOC112042715</name>
</gene>
<dbReference type="Pfam" id="PF13086">
    <property type="entry name" value="AAA_11"/>
    <property type="match status" value="1"/>
</dbReference>
<dbReference type="SMART" id="SM00955">
    <property type="entry name" value="RNB"/>
    <property type="match status" value="2"/>
</dbReference>
<dbReference type="KEGG" id="lak:112042715"/>
<feature type="domain" description="RNB" evidence="2">
    <location>
        <begin position="908"/>
        <end position="1267"/>
    </location>
</feature>
<sequence length="2587" mass="297463">MFTQLCAKYKPPVIKGKRKKLSHDGISADKGVLSDSEGDFGEIGAEPDSLAEKVVKNMKVNLQRTKSKLKTPHLDFKRDDEKPTSGNANIFDNPNDWKKGRNLYCESGLVNEIIDDEDFLDETYQNYLADKYIGDKEPFYEDLPKEDLRNKLQEYPEQFKQCILYLETPQKAYAVPIDQTETIQRIELFGRNKCGMAFNESEVVVELLNPPEGADVYIGKVIGVWRQTQVRKYARFACIADHFRANLMLPLCNTFPKIHIYNKDAENENEVAIYSLDSTGQPTHKETELLNVHSREHTVFVVRYLQWDRYHYYPLGVVVKKLAVSEDWESRLDILKIQYNLSEKFPAQVNDTITAMSNEEIFSQLEEDEDGGATFTIDPPRAKDLDDALSVEYLGGKDIRIGVHIADVSLKVKKNKDNLQERNPIDTEAEKRGETYYPSIEDPPVPMLPEKLSAHACSLIAGRVRPVISVFFYADRKSGELYADRPTEIRRTTIRSQRQLTYEEANAYISSSDVPEEDKKIAVAVRLLYKVAKKLSAKRLGDVLLGSKAKYKPPVIKGKRKKLSHDGISADKGVLSDSEGDFGEIGAEPDSLAEKVVKNMKVNLQRTKSKLKTPHLDFKRDDEKPTSGNANIFDNPNDWKKGRNLYCESGLVNEIIDDEDFLDETYQNYLADKYIGDKEPFYEDLPKEDLRNKLQEYPEQFKQCILYLETPQKAYAVPIDQTETIQRIELFGRNKCGMAFNESEVVVELLNPPEGADVYIGKVIGVWRQTQVRKYARFACIADHFRANLMLPLCNTFPKIHIYNKDAENENEVAIYSLDSTGQPTHKETELLNVHSREHTVFVVRYLQWDRYHYYPLGVVVKKLAVSEDWESRLDILKIQYNLSEKFPAQVNDTITAMSNEEIFSQLEEDEDGGATFTIDPPRAKDLDDALSVEYLGGKDIRIGVHIADVSLKVKKNKDNLQERNPIDTEAEKRGETYYPSIEDPPVPMLPEKLSAHACSLIAGRVRPVISVFFYADRKSGELYADRPTEIRRTTIRSQRQLTYEEANAYISSSDVPEEDKKIAVAVRLLYKVAKKLSAKRLGDVLLGSKAESAVEEFMLLTNKTVAKELLRKYRMHVPLRVQPSPNSSQLEMWKDSFAEIAMHSSKPGQWLRRVYPDFEDPKNLRYMPIRQSTWEEAHLKAVNPDCHFETLRRLFAYEELHPLQCSTFTAWIAIQRKAKMVCSGSIPDDEMAHFDLEFSEYTRFTSPIRRYIDIVVHRLVVAMLEDQEKPPYTQEEIQEICDRANSSALKAKQFDRSCKMLKFSLMLKENKFMSILPVVTRIDGRSIQLTTPGLQFVSPSLMQLPYNHLGVCERPSVPHQVVEDNMCTSKEVSLIWNKKIFDIDSKVKASSKKRFDKDKVLHFNPNQFIFNVPISLWDQILKATKREDKMLISFVKNCDKNVRSFKENHRGSLAHYVDNASAEMFHGKENKVISQQIKFQIDLNPGSVVQVLLSSKLKRGILQPHLAAFSLSEHVHLCMQHRADPVDAFCKLSTARHLEETYKNVKAYQDTLLSLLQLEAAVSAVTNDQSVSIQNVRVQWIKRENIYFGKFKMGHTFCEDRHIRLNLQDDSSEDFLESKLRDTKQYFDYLCIMYPQLPAEYPIESDSAKFVLASVKSKAAMWIAHGLVLHVEQKGALTVYFKLKGNDVPAVIFERSQDKNTALPCIVEIISKTLPDRRMEWAVRELSDTQHGQLPQKIALGNTDLMGNLEGRSKEEVESFFLKHEIDPEAEEERLAWKEAEDERIEKMKQKYGVEVKRRAINTMKNRDQRIAPYLENYLPKANPRQKDACKEALLKPFALIQGPPGTGKSLTGIRLVYLFVQWNREKFGRKSPKQILYCGPSNKSVDVVTDFLKRKFDPKSVNAKDKRPSICPRILRVYGDSIVLHDYPVPKQSLSWTEKEVVSTSAHKDVALHHIIRKKGKPNATRLLKFDADFKKFFEDPVKYDVSDEDLDKYRKLVAKAEEEEIRSHDVILCTCTTSGTPKITGVSSFEQCIVDESGMCVEAESLIPIVSSKAKQVILIGDHKQLRPIIKNNTASEFGLAKSLFERYASFADNGPAKVMLDFQYRMHPDICHFPSWEFYDGELKDGKALSFTEESALKDYSNLAKGLWYQTKGYKFLHIEGKQEIVTMPKTNIPSKQNMDEVQEVGWIYDILTSRDGLKIPPTNIMILTQYPAQAMAIQEMIRKLENENVRHVADNQKKENPENVKLVADIQKPEMLHMKWDIVIFSAVCSLPEDEIDQFRLDADWRKKQLGLPHVVKEQICDVAYRRARKKIIMIGNKTLLKCDKTWRRILQIYEKERCVMSANDFLSRGVKDKRFWLETRRYKFLHLEGEEESLVISTNEGSEMSKKNMKEVEEVVRIFDILTSKTGLNVPPSTIMILSQYRAQVNAIRSKLEGRNANVSTVVASQGGEWDIVIFTTVCSIPEYEIIDKSNIGWLKRNLGFIVDAHQINVALTRARKCLIIIGNQKLLKCDKVWDNLLRQYQKWGCVMNAEEFLPKGIKSTFFYHDLPPRFKKKLLEGDYYKDEPDEDFDENFDEPIYDEA</sequence>
<dbReference type="SUPFAM" id="SSF50249">
    <property type="entry name" value="Nucleic acid-binding proteins"/>
    <property type="match status" value="2"/>
</dbReference>
<dbReference type="InterPro" id="IPR047187">
    <property type="entry name" value="SF1_C_Upf1"/>
</dbReference>
<evidence type="ECO:0000256" key="1">
    <source>
        <dbReference type="SAM" id="MobiDB-lite"/>
    </source>
</evidence>
<name>A0A2R2MTZ3_LINAN</name>
<dbReference type="PANTHER" id="PTHR23355:SF9">
    <property type="entry name" value="DIS3-LIKE EXONUCLEASE 2"/>
    <property type="match status" value="1"/>
</dbReference>
<dbReference type="GO" id="GO:0004386">
    <property type="term" value="F:helicase activity"/>
    <property type="evidence" value="ECO:0007669"/>
    <property type="project" value="InterPro"/>
</dbReference>
<dbReference type="Pfam" id="PF00773">
    <property type="entry name" value="RNB"/>
    <property type="match status" value="2"/>
</dbReference>
<dbReference type="InterPro" id="IPR041679">
    <property type="entry name" value="DNA2/NAM7-like_C"/>
</dbReference>
<dbReference type="Pfam" id="PF13087">
    <property type="entry name" value="AAA_12"/>
    <property type="match status" value="2"/>
</dbReference>